<dbReference type="EMBL" id="FWPT01000006">
    <property type="protein sequence ID" value="SMA48784.1"/>
    <property type="molecule type" value="Genomic_DNA"/>
</dbReference>
<evidence type="ECO:0000256" key="1">
    <source>
        <dbReference type="ARBA" id="ARBA00001962"/>
    </source>
</evidence>
<evidence type="ECO:0000313" key="7">
    <source>
        <dbReference type="EMBL" id="SMA48784.1"/>
    </source>
</evidence>
<proteinExistence type="inferred from homology"/>
<dbReference type="InterPro" id="IPR001670">
    <property type="entry name" value="ADH_Fe/GldA"/>
</dbReference>
<dbReference type="FunFam" id="1.20.1090.10:FF:000001">
    <property type="entry name" value="Aldehyde-alcohol dehydrogenase"/>
    <property type="match status" value="1"/>
</dbReference>
<dbReference type="Proteomes" id="UP000196573">
    <property type="component" value="Unassembled WGS sequence"/>
</dbReference>
<dbReference type="EC" id="1.1.1.1" evidence="7"/>
<sequence length="484" mass="51363">MIVSKRLITESNLAEFCTDGVLYVAKGQIVTPGARDKALHKGIQIIHGVAPKAAEPQPTGEPVVECDVAAEHAAVTTAIDDCAIARRLAQDSHMTFPKDMVLAQKSVMMPSINLLGPGCLEQAAKRVGAMGHRKGLIVTDAMLNKVGMVQQVVLVLEKYGIATEVYDGVQPNPSTANVNEGLLKLRKKNCDFVISLGGGSPHDCAKAIALLSSNGGTIADYEGVDKSTTPALPLVAINTTAGTASEMTRFCIITNEETKVKMAIVDPHVTPAISVNDPNLMLAMPASLTAATGMDALTHAIEAFVSTNANPFTDAMASKAIKMMVEFLPRAVEDGSDLEAREQMACAQFMAGVAFNNAGLGYVHAMAHQLGGMYGLPHGVCNAVLLPHVMAYNMHSRIKRMSDIARYMGCDVHGKEPQDAAIEGIKLVCRILTQVNMPTTLTELGVKAEDIPAMAANAMKDACALTNPTRGTQADIERIFQNAM</sequence>
<accession>A0A1X7ALX3</accession>
<feature type="domain" description="Alcohol dehydrogenase iron-type/glycerol dehydrogenase GldA" evidence="5">
    <location>
        <begin position="111"/>
        <end position="278"/>
    </location>
</feature>
<dbReference type="PROSITE" id="PS00060">
    <property type="entry name" value="ADH_IRON_2"/>
    <property type="match status" value="1"/>
</dbReference>
<evidence type="ECO:0000313" key="8">
    <source>
        <dbReference type="Proteomes" id="UP000196573"/>
    </source>
</evidence>
<keyword evidence="4" id="KW-0520">NAD</keyword>
<dbReference type="InterPro" id="IPR039697">
    <property type="entry name" value="Alcohol_dehydrogenase_Fe"/>
</dbReference>
<gene>
    <name evidence="7" type="primary">adhB_1</name>
    <name evidence="7" type="ORF">EHSB41UT_02895</name>
</gene>
<dbReference type="InterPro" id="IPR018211">
    <property type="entry name" value="ADH_Fe_CS"/>
</dbReference>
<dbReference type="PANTHER" id="PTHR11496">
    <property type="entry name" value="ALCOHOL DEHYDROGENASE"/>
    <property type="match status" value="1"/>
</dbReference>
<keyword evidence="3 7" id="KW-0560">Oxidoreductase</keyword>
<dbReference type="PROSITE" id="PS00913">
    <property type="entry name" value="ADH_IRON_1"/>
    <property type="match status" value="1"/>
</dbReference>
<comment type="cofactor">
    <cofactor evidence="1">
        <name>Fe cation</name>
        <dbReference type="ChEBI" id="CHEBI:24875"/>
    </cofactor>
</comment>
<dbReference type="SUPFAM" id="SSF56796">
    <property type="entry name" value="Dehydroquinate synthase-like"/>
    <property type="match status" value="1"/>
</dbReference>
<evidence type="ECO:0000256" key="3">
    <source>
        <dbReference type="ARBA" id="ARBA00023002"/>
    </source>
</evidence>
<dbReference type="Gene3D" id="3.40.50.1970">
    <property type="match status" value="1"/>
</dbReference>
<keyword evidence="8" id="KW-1185">Reference proteome</keyword>
<evidence type="ECO:0000259" key="6">
    <source>
        <dbReference type="Pfam" id="PF25137"/>
    </source>
</evidence>
<dbReference type="FunFam" id="3.40.50.1970:FF:000003">
    <property type="entry name" value="Alcohol dehydrogenase, iron-containing"/>
    <property type="match status" value="1"/>
</dbReference>
<dbReference type="InterPro" id="IPR056798">
    <property type="entry name" value="ADH_Fe_C"/>
</dbReference>
<feature type="domain" description="Fe-containing alcohol dehydrogenase-like C-terminal" evidence="6">
    <location>
        <begin position="289"/>
        <end position="484"/>
    </location>
</feature>
<dbReference type="GO" id="GO:0046872">
    <property type="term" value="F:metal ion binding"/>
    <property type="evidence" value="ECO:0007669"/>
    <property type="project" value="InterPro"/>
</dbReference>
<dbReference type="AlphaFoldDB" id="A0A1X7ALX3"/>
<dbReference type="Gene3D" id="1.20.1090.10">
    <property type="entry name" value="Dehydroquinate synthase-like - alpha domain"/>
    <property type="match status" value="1"/>
</dbReference>
<dbReference type="Pfam" id="PF25137">
    <property type="entry name" value="ADH_Fe_C"/>
    <property type="match status" value="1"/>
</dbReference>
<comment type="similarity">
    <text evidence="2">Belongs to the iron-containing alcohol dehydrogenase family.</text>
</comment>
<dbReference type="PANTHER" id="PTHR11496:SF102">
    <property type="entry name" value="ALCOHOL DEHYDROGENASE 4"/>
    <property type="match status" value="1"/>
</dbReference>
<organism evidence="7 8">
    <name type="scientific">Parendozoicomonas haliclonae</name>
    <dbReference type="NCBI Taxonomy" id="1960125"/>
    <lineage>
        <taxon>Bacteria</taxon>
        <taxon>Pseudomonadati</taxon>
        <taxon>Pseudomonadota</taxon>
        <taxon>Gammaproteobacteria</taxon>
        <taxon>Oceanospirillales</taxon>
        <taxon>Endozoicomonadaceae</taxon>
        <taxon>Parendozoicomonas</taxon>
    </lineage>
</organism>
<dbReference type="Pfam" id="PF00465">
    <property type="entry name" value="Fe-ADH"/>
    <property type="match status" value="1"/>
</dbReference>
<evidence type="ECO:0000256" key="4">
    <source>
        <dbReference type="ARBA" id="ARBA00023027"/>
    </source>
</evidence>
<name>A0A1X7ALX3_9GAMM</name>
<reference evidence="7 8" key="1">
    <citation type="submission" date="2017-03" db="EMBL/GenBank/DDBJ databases">
        <authorList>
            <person name="Afonso C.L."/>
            <person name="Miller P.J."/>
            <person name="Scott M.A."/>
            <person name="Spackman E."/>
            <person name="Goraichik I."/>
            <person name="Dimitrov K.M."/>
            <person name="Suarez D.L."/>
            <person name="Swayne D.E."/>
        </authorList>
    </citation>
    <scope>NUCLEOTIDE SEQUENCE [LARGE SCALE GENOMIC DNA]</scope>
    <source>
        <strain evidence="7">SB41UT1</strain>
    </source>
</reference>
<evidence type="ECO:0000259" key="5">
    <source>
        <dbReference type="Pfam" id="PF00465"/>
    </source>
</evidence>
<protein>
    <submittedName>
        <fullName evidence="7">Alcohol dehydrogenase 2</fullName>
        <ecNumber evidence="7">1.1.1.1</ecNumber>
    </submittedName>
</protein>
<evidence type="ECO:0000256" key="2">
    <source>
        <dbReference type="ARBA" id="ARBA00007358"/>
    </source>
</evidence>
<dbReference type="CDD" id="cd08188">
    <property type="entry name" value="PDDH"/>
    <property type="match status" value="1"/>
</dbReference>
<dbReference type="GO" id="GO:0004022">
    <property type="term" value="F:alcohol dehydrogenase (NAD+) activity"/>
    <property type="evidence" value="ECO:0007669"/>
    <property type="project" value="UniProtKB-EC"/>
</dbReference>